<dbReference type="PANTHER" id="PTHR23517">
    <property type="entry name" value="RESISTANCE PROTEIN MDTM, PUTATIVE-RELATED-RELATED"/>
    <property type="match status" value="1"/>
</dbReference>
<evidence type="ECO:0000256" key="4">
    <source>
        <dbReference type="ARBA" id="ARBA00022692"/>
    </source>
</evidence>
<evidence type="ECO:0000313" key="9">
    <source>
        <dbReference type="EMBL" id="MBS7526634.1"/>
    </source>
</evidence>
<comment type="subcellular location">
    <subcellularLocation>
        <location evidence="1">Cell membrane</location>
        <topology evidence="1">Multi-pass membrane protein</topology>
    </subcellularLocation>
</comment>
<feature type="transmembrane region" description="Helical" evidence="7">
    <location>
        <begin position="143"/>
        <end position="166"/>
    </location>
</feature>
<feature type="transmembrane region" description="Helical" evidence="7">
    <location>
        <begin position="55"/>
        <end position="72"/>
    </location>
</feature>
<reference evidence="9 10" key="1">
    <citation type="submission" date="2021-05" db="EMBL/GenBank/DDBJ databases">
        <title>Fusibacter ferrireducens sp. nov., an anaerobic, sulfur- and Fe-reducing bacterium isolated from the mangrove sediment.</title>
        <authorList>
            <person name="Qiu D."/>
        </authorList>
    </citation>
    <scope>NUCLEOTIDE SEQUENCE [LARGE SCALE GENOMIC DNA]</scope>
    <source>
        <strain evidence="9 10">DSM 12116</strain>
    </source>
</reference>
<dbReference type="EMBL" id="JAHBCL010000012">
    <property type="protein sequence ID" value="MBS7526634.1"/>
    <property type="molecule type" value="Genomic_DNA"/>
</dbReference>
<feature type="transmembrane region" description="Helical" evidence="7">
    <location>
        <begin position="20"/>
        <end position="43"/>
    </location>
</feature>
<dbReference type="Pfam" id="PF07690">
    <property type="entry name" value="MFS_1"/>
    <property type="match status" value="1"/>
</dbReference>
<feature type="transmembrane region" description="Helical" evidence="7">
    <location>
        <begin position="252"/>
        <end position="274"/>
    </location>
</feature>
<feature type="transmembrane region" description="Helical" evidence="7">
    <location>
        <begin position="92"/>
        <end position="122"/>
    </location>
</feature>
<keyword evidence="6 7" id="KW-0472">Membrane</keyword>
<dbReference type="PROSITE" id="PS00216">
    <property type="entry name" value="SUGAR_TRANSPORT_1"/>
    <property type="match status" value="1"/>
</dbReference>
<keyword evidence="4 7" id="KW-0812">Transmembrane</keyword>
<evidence type="ECO:0000256" key="1">
    <source>
        <dbReference type="ARBA" id="ARBA00004651"/>
    </source>
</evidence>
<sequence>MIDRVKQIFWEPYRGLPLQVYAIFFARLINAVGLFVHPLLTLIFTRKIGLSEAEAGIYVSISGIIIAVSSLIGGKVSDRYGRKVIICISDGLAAVAIAACSLFPVSMLTVYLIMVANFFIGFSDPSHNALIADVTEPEDRARAYSLTYLGFNVGFVIGPALGSLLFENHLKWLFLGDGLTLLIAVGLIVLFVKEIHHEAPSEAAIEGSIIKVLKAVPILLVFSLILMFYNIVYSQWGFLLPITAADRFSNGVWLYGILASFNGLVVILMTPIITARLSKITNTGRIFIGGIFYTVGFASFAYPIGIFGMAVGVVILTLGEIMVTISYMPYIIARTPSSHRGRMSAVLPIIIGAGYTIGPLASGTLVEHFGVDATWQIIGGIMLFSTLCMYFFARYDRRQMMSL</sequence>
<dbReference type="InterPro" id="IPR005829">
    <property type="entry name" value="Sugar_transporter_CS"/>
</dbReference>
<evidence type="ECO:0000313" key="10">
    <source>
        <dbReference type="Proteomes" id="UP000746471"/>
    </source>
</evidence>
<dbReference type="RefSeq" id="WP_213236496.1">
    <property type="nucleotide sequence ID" value="NZ_JAHBCL010000012.1"/>
</dbReference>
<dbReference type="InterPro" id="IPR050171">
    <property type="entry name" value="MFS_Transporters"/>
</dbReference>
<feature type="transmembrane region" description="Helical" evidence="7">
    <location>
        <begin position="373"/>
        <end position="393"/>
    </location>
</feature>
<feature type="transmembrane region" description="Helical" evidence="7">
    <location>
        <begin position="172"/>
        <end position="192"/>
    </location>
</feature>
<proteinExistence type="predicted"/>
<keyword evidence="3" id="KW-1003">Cell membrane</keyword>
<gene>
    <name evidence="9" type="ORF">KHM83_08095</name>
</gene>
<organism evidence="9 10">
    <name type="scientific">Fusibacter paucivorans</name>
    <dbReference type="NCBI Taxonomy" id="76009"/>
    <lineage>
        <taxon>Bacteria</taxon>
        <taxon>Bacillati</taxon>
        <taxon>Bacillota</taxon>
        <taxon>Clostridia</taxon>
        <taxon>Eubacteriales</taxon>
        <taxon>Eubacteriales Family XII. Incertae Sedis</taxon>
        <taxon>Fusibacter</taxon>
    </lineage>
</organism>
<feature type="domain" description="Major facilitator superfamily (MFS) profile" evidence="8">
    <location>
        <begin position="19"/>
        <end position="397"/>
    </location>
</feature>
<dbReference type="InterPro" id="IPR020846">
    <property type="entry name" value="MFS_dom"/>
</dbReference>
<feature type="transmembrane region" description="Helical" evidence="7">
    <location>
        <begin position="212"/>
        <end position="232"/>
    </location>
</feature>
<dbReference type="PROSITE" id="PS50850">
    <property type="entry name" value="MFS"/>
    <property type="match status" value="1"/>
</dbReference>
<evidence type="ECO:0000256" key="3">
    <source>
        <dbReference type="ARBA" id="ARBA00022475"/>
    </source>
</evidence>
<feature type="transmembrane region" description="Helical" evidence="7">
    <location>
        <begin position="286"/>
        <end position="304"/>
    </location>
</feature>
<dbReference type="SUPFAM" id="SSF103473">
    <property type="entry name" value="MFS general substrate transporter"/>
    <property type="match status" value="1"/>
</dbReference>
<feature type="transmembrane region" description="Helical" evidence="7">
    <location>
        <begin position="345"/>
        <end position="361"/>
    </location>
</feature>
<dbReference type="InterPro" id="IPR036259">
    <property type="entry name" value="MFS_trans_sf"/>
</dbReference>
<protein>
    <submittedName>
        <fullName evidence="9">MFS transporter</fullName>
    </submittedName>
</protein>
<evidence type="ECO:0000256" key="2">
    <source>
        <dbReference type="ARBA" id="ARBA00022448"/>
    </source>
</evidence>
<evidence type="ECO:0000259" key="8">
    <source>
        <dbReference type="PROSITE" id="PS50850"/>
    </source>
</evidence>
<keyword evidence="5 7" id="KW-1133">Transmembrane helix</keyword>
<dbReference type="Proteomes" id="UP000746471">
    <property type="component" value="Unassembled WGS sequence"/>
</dbReference>
<feature type="transmembrane region" description="Helical" evidence="7">
    <location>
        <begin position="310"/>
        <end position="333"/>
    </location>
</feature>
<keyword evidence="10" id="KW-1185">Reference proteome</keyword>
<evidence type="ECO:0000256" key="6">
    <source>
        <dbReference type="ARBA" id="ARBA00023136"/>
    </source>
</evidence>
<accession>A0ABS5PN79</accession>
<keyword evidence="2" id="KW-0813">Transport</keyword>
<comment type="caution">
    <text evidence="9">The sequence shown here is derived from an EMBL/GenBank/DDBJ whole genome shotgun (WGS) entry which is preliminary data.</text>
</comment>
<name>A0ABS5PN79_9FIRM</name>
<evidence type="ECO:0000256" key="5">
    <source>
        <dbReference type="ARBA" id="ARBA00022989"/>
    </source>
</evidence>
<evidence type="ECO:0000256" key="7">
    <source>
        <dbReference type="SAM" id="Phobius"/>
    </source>
</evidence>
<dbReference type="Gene3D" id="1.20.1250.20">
    <property type="entry name" value="MFS general substrate transporter like domains"/>
    <property type="match status" value="1"/>
</dbReference>
<dbReference type="InterPro" id="IPR011701">
    <property type="entry name" value="MFS"/>
</dbReference>